<organism evidence="5 6">
    <name type="scientific">Neorhizobium galegae bv. orientalis str. HAMBI 540</name>
    <dbReference type="NCBI Taxonomy" id="1028800"/>
    <lineage>
        <taxon>Bacteria</taxon>
        <taxon>Pseudomonadati</taxon>
        <taxon>Pseudomonadota</taxon>
        <taxon>Alphaproteobacteria</taxon>
        <taxon>Hyphomicrobiales</taxon>
        <taxon>Rhizobiaceae</taxon>
        <taxon>Rhizobium/Agrobacterium group</taxon>
        <taxon>Neorhizobium</taxon>
    </lineage>
</organism>
<geneLocation type="plasmid" evidence="6">
    <name>II</name>
</geneLocation>
<dbReference type="PANTHER" id="PTHR31339:SF9">
    <property type="entry name" value="PLASMIN AND FIBRONECTIN-BINDING PROTEIN A"/>
    <property type="match status" value="1"/>
</dbReference>
<dbReference type="Gene3D" id="2.160.20.10">
    <property type="entry name" value="Single-stranded right-handed beta-helix, Pectin lyase-like"/>
    <property type="match status" value="1"/>
</dbReference>
<protein>
    <submittedName>
        <fullName evidence="5">Polygalacturonase</fullName>
    </submittedName>
</protein>
<dbReference type="EMBL" id="HG938354">
    <property type="protein sequence ID" value="CDN51007.1"/>
    <property type="molecule type" value="Genomic_DNA"/>
</dbReference>
<dbReference type="InterPro" id="IPR011050">
    <property type="entry name" value="Pectin_lyase_fold/virulence"/>
</dbReference>
<evidence type="ECO:0000256" key="2">
    <source>
        <dbReference type="ARBA" id="ARBA00022801"/>
    </source>
</evidence>
<proteinExistence type="inferred from homology"/>
<dbReference type="PANTHER" id="PTHR31339">
    <property type="entry name" value="PECTIN LYASE-RELATED"/>
    <property type="match status" value="1"/>
</dbReference>
<sequence length="504" mass="53913">MTDVAIELLITGPRSATFRVDAERHLHMREEALAWQVQRLDGALAAEGTTSKVVFTVASLEPGAAYHLHAGEARLEFTTPQETALIDIRDFGASTDALDNAPTIQRAIAELAPGGTLRIPAGRWLSGPIFLKSSMTLFVEDGAEFAAIASRQDFPILPARHADGRILGTWEGVAEACYASLINAIDCHDVHLAGTGIIDGGGDCGDWWSWPKETRQGARRPRTVFLSACENVTLSGLTIRNSPSWTVHPVLCNGLIAADLIIENDPDSPNTDGFNPESSSDIHLVGLHISVGDDCIALKAGKRSPLGGPDRPTEHVLVENCLMERGHGAVVIGSEMSAGISDIAIRNCHFRGTDRGLRIKTRRGRGGTVADIRLTDSLMEDVATPVAVNSFYFCDADGRSDYVQSRSPLPVSTETPSISSITVKNVTVSGARTAAAVFYGLPEAAIRDIAFENYTVSFAPDAEAEVPEMASLLLPLRHAGIVAENAVFSRLARLSPVSIHPAQD</sequence>
<dbReference type="GO" id="GO:0005975">
    <property type="term" value="P:carbohydrate metabolic process"/>
    <property type="evidence" value="ECO:0007669"/>
    <property type="project" value="InterPro"/>
</dbReference>
<dbReference type="InterPro" id="IPR051801">
    <property type="entry name" value="GH28_Enzymes"/>
</dbReference>
<dbReference type="GO" id="GO:0004650">
    <property type="term" value="F:polygalacturonase activity"/>
    <property type="evidence" value="ECO:0007669"/>
    <property type="project" value="InterPro"/>
</dbReference>
<evidence type="ECO:0000313" key="5">
    <source>
        <dbReference type="EMBL" id="CDN51007.1"/>
    </source>
</evidence>
<name>A0A068SXN8_NEOGA</name>
<keyword evidence="2 4" id="KW-0378">Hydrolase</keyword>
<dbReference type="Proteomes" id="UP000028181">
    <property type="component" value="Plasmid pHAMBI540a"/>
</dbReference>
<dbReference type="SUPFAM" id="SSF51126">
    <property type="entry name" value="Pectin lyase-like"/>
    <property type="match status" value="1"/>
</dbReference>
<keyword evidence="6" id="KW-1185">Reference proteome</keyword>
<evidence type="ECO:0000256" key="3">
    <source>
        <dbReference type="ARBA" id="ARBA00023295"/>
    </source>
</evidence>
<keyword evidence="3 4" id="KW-0326">Glycosidase</keyword>
<dbReference type="eggNOG" id="COG5434">
    <property type="taxonomic scope" value="Bacteria"/>
</dbReference>
<evidence type="ECO:0000256" key="1">
    <source>
        <dbReference type="ARBA" id="ARBA00008834"/>
    </source>
</evidence>
<dbReference type="KEGG" id="ngg:RG540_PA03290"/>
<dbReference type="Pfam" id="PF00295">
    <property type="entry name" value="Glyco_hydro_28"/>
    <property type="match status" value="1"/>
</dbReference>
<dbReference type="GeneID" id="24260498"/>
<dbReference type="AlphaFoldDB" id="A0A068SXN8"/>
<dbReference type="HOGENOM" id="CLU_016031_8_3_5"/>
<comment type="similarity">
    <text evidence="1 4">Belongs to the glycosyl hydrolase 28 family.</text>
</comment>
<reference evidence="6" key="1">
    <citation type="journal article" date="2014" name="BMC Genomics">
        <title>Genome sequencing of two Neorhizobium galegae strains reveals a noeT gene responsible for the unusual acetylation of the nodulation factors.</title>
        <authorList>
            <person name="Osterman J."/>
            <person name="Marsh J."/>
            <person name="Laine P.K."/>
            <person name="Zeng Z."/>
            <person name="Alatalo E."/>
            <person name="Sullivan J.T."/>
            <person name="Young J.P."/>
            <person name="Thomas-Oates J."/>
            <person name="Paulin L."/>
            <person name="Lindstrom K."/>
        </authorList>
    </citation>
    <scope>NUCLEOTIDE SEQUENCE [LARGE SCALE GENOMIC DNA]</scope>
    <source>
        <strain evidence="6">HAMBI 540</strain>
    </source>
</reference>
<keyword evidence="5" id="KW-0614">Plasmid</keyword>
<dbReference type="InterPro" id="IPR006626">
    <property type="entry name" value="PbH1"/>
</dbReference>
<dbReference type="RefSeq" id="WP_041364242.1">
    <property type="nucleotide sequence ID" value="NZ_HG938354.1"/>
</dbReference>
<accession>A0A068SXN8</accession>
<evidence type="ECO:0000256" key="4">
    <source>
        <dbReference type="RuleBase" id="RU361169"/>
    </source>
</evidence>
<gene>
    <name evidence="5" type="ORF">RG540_PA03290</name>
</gene>
<dbReference type="PATRIC" id="fig|1028800.3.peg.4942"/>
<dbReference type="InterPro" id="IPR012334">
    <property type="entry name" value="Pectin_lyas_fold"/>
</dbReference>
<dbReference type="InterPro" id="IPR000743">
    <property type="entry name" value="Glyco_hydro_28"/>
</dbReference>
<dbReference type="OrthoDB" id="9795222at2"/>
<dbReference type="PROSITE" id="PS00502">
    <property type="entry name" value="POLYGALACTURONASE"/>
    <property type="match status" value="1"/>
</dbReference>
<dbReference type="SMART" id="SM00710">
    <property type="entry name" value="PbH1"/>
    <property type="match status" value="6"/>
</dbReference>
<evidence type="ECO:0000313" key="6">
    <source>
        <dbReference type="Proteomes" id="UP000028181"/>
    </source>
</evidence>